<organism evidence="8 9">
    <name type="scientific">Phrynosoma platyrhinos</name>
    <name type="common">Desert horned lizard</name>
    <dbReference type="NCBI Taxonomy" id="52577"/>
    <lineage>
        <taxon>Eukaryota</taxon>
        <taxon>Metazoa</taxon>
        <taxon>Chordata</taxon>
        <taxon>Craniata</taxon>
        <taxon>Vertebrata</taxon>
        <taxon>Euteleostomi</taxon>
        <taxon>Lepidosauria</taxon>
        <taxon>Squamata</taxon>
        <taxon>Bifurcata</taxon>
        <taxon>Unidentata</taxon>
        <taxon>Episquamata</taxon>
        <taxon>Toxicofera</taxon>
        <taxon>Iguania</taxon>
        <taxon>Phrynosomatidae</taxon>
        <taxon>Phrynosomatinae</taxon>
        <taxon>Phrynosoma</taxon>
    </lineage>
</organism>
<reference evidence="8 9" key="1">
    <citation type="journal article" date="2022" name="Gigascience">
        <title>A chromosome-level genome assembly and annotation of the desert horned lizard, Phrynosoma platyrhinos, provides insight into chromosomal rearrangements among reptiles.</title>
        <authorList>
            <person name="Koochekian N."/>
            <person name="Ascanio A."/>
            <person name="Farleigh K."/>
            <person name="Card D.C."/>
            <person name="Schield D.R."/>
            <person name="Castoe T.A."/>
            <person name="Jezkova T."/>
        </authorList>
    </citation>
    <scope>NUCLEOTIDE SEQUENCE [LARGE SCALE GENOMIC DNA]</scope>
    <source>
        <strain evidence="8">NK-2021</strain>
    </source>
</reference>
<dbReference type="InterPro" id="IPR018247">
    <property type="entry name" value="EF_Hand_1_Ca_BS"/>
</dbReference>
<evidence type="ECO:0000256" key="6">
    <source>
        <dbReference type="RuleBase" id="RU368048"/>
    </source>
</evidence>
<dbReference type="PROSITE" id="PS50222">
    <property type="entry name" value="EF_HAND_2"/>
    <property type="match status" value="1"/>
</dbReference>
<dbReference type="Proteomes" id="UP000826234">
    <property type="component" value="Unassembled WGS sequence"/>
</dbReference>
<evidence type="ECO:0000313" key="9">
    <source>
        <dbReference type="Proteomes" id="UP000826234"/>
    </source>
</evidence>
<evidence type="ECO:0000259" key="7">
    <source>
        <dbReference type="PROSITE" id="PS50222"/>
    </source>
</evidence>
<dbReference type="PANTHER" id="PTHR11653:SF12">
    <property type="entry name" value="PARVALBUMIN"/>
    <property type="match status" value="1"/>
</dbReference>
<name>A0ABQ7TQ62_PHRPL</name>
<dbReference type="EMBL" id="JAIPUX010000026">
    <property type="protein sequence ID" value="KAH0631950.1"/>
    <property type="molecule type" value="Genomic_DNA"/>
</dbReference>
<feature type="domain" description="EF-hand" evidence="7">
    <location>
        <begin position="66"/>
        <end position="101"/>
    </location>
</feature>
<comment type="caution">
    <text evidence="8">The sequence shown here is derived from an EMBL/GenBank/DDBJ whole genome shotgun (WGS) entry which is preliminary data.</text>
</comment>
<dbReference type="SUPFAM" id="SSF47473">
    <property type="entry name" value="EF-hand"/>
    <property type="match status" value="1"/>
</dbReference>
<keyword evidence="9" id="KW-1185">Reference proteome</keyword>
<evidence type="ECO:0000256" key="1">
    <source>
        <dbReference type="ARBA" id="ARBA00009753"/>
    </source>
</evidence>
<evidence type="ECO:0000256" key="2">
    <source>
        <dbReference type="ARBA" id="ARBA00022723"/>
    </source>
</evidence>
<accession>A0ABQ7TQ62</accession>
<sequence length="151" mass="16659">METIKAPQPKTVEQEEKEFCISDLGLEMALAGILTDAEIAAGLASCKDLESFSSKTFFAKSGLHGKSKEQLTQVFAILDQDKSGFIEEDELQSDRSIVVVLSIRNEKGLNTRDKVGSFRSGTLNFDISFSVGAVTRNTLQKWDFKEISESN</sequence>
<dbReference type="PRINTS" id="PR01697">
    <property type="entry name" value="PARVALBUMIN"/>
</dbReference>
<dbReference type="InterPro" id="IPR011992">
    <property type="entry name" value="EF-hand-dom_pair"/>
</dbReference>
<dbReference type="InterPro" id="IPR008080">
    <property type="entry name" value="Parvalbumin"/>
</dbReference>
<dbReference type="PANTHER" id="PTHR11653">
    <property type="entry name" value="PARVALBUMIN ALPHA"/>
    <property type="match status" value="1"/>
</dbReference>
<evidence type="ECO:0000313" key="8">
    <source>
        <dbReference type="EMBL" id="KAH0631950.1"/>
    </source>
</evidence>
<keyword evidence="3 6" id="KW-0106">Calcium</keyword>
<evidence type="ECO:0000256" key="5">
    <source>
        <dbReference type="ARBA" id="ARBA00025308"/>
    </source>
</evidence>
<comment type="similarity">
    <text evidence="1 6">Belongs to the parvalbumin family.</text>
</comment>
<comment type="function">
    <text evidence="5 6">In muscle, parvalbumin is thought to be involved in relaxation after contraction. It binds two calcium ions.</text>
</comment>
<protein>
    <recommendedName>
        <fullName evidence="6">Parvalbumin</fullName>
    </recommendedName>
</protein>
<dbReference type="InterPro" id="IPR002048">
    <property type="entry name" value="EF_hand_dom"/>
</dbReference>
<proteinExistence type="inferred from homology"/>
<evidence type="ECO:0000256" key="3">
    <source>
        <dbReference type="ARBA" id="ARBA00022837"/>
    </source>
</evidence>
<dbReference type="Gene3D" id="1.10.238.10">
    <property type="entry name" value="EF-hand"/>
    <property type="match status" value="1"/>
</dbReference>
<dbReference type="PROSITE" id="PS00018">
    <property type="entry name" value="EF_HAND_1"/>
    <property type="match status" value="1"/>
</dbReference>
<gene>
    <name evidence="8" type="ORF">JD844_019862</name>
</gene>
<keyword evidence="2 6" id="KW-0479">Metal-binding</keyword>
<keyword evidence="4" id="KW-0514">Muscle protein</keyword>
<evidence type="ECO:0000256" key="4">
    <source>
        <dbReference type="ARBA" id="ARBA00023179"/>
    </source>
</evidence>